<proteinExistence type="predicted"/>
<evidence type="ECO:0000256" key="1">
    <source>
        <dbReference type="ARBA" id="ARBA00004651"/>
    </source>
</evidence>
<dbReference type="PANTHER" id="PTHR24249">
    <property type="entry name" value="HISTAMINE RECEPTOR-RELATED G-PROTEIN COUPLED RECEPTOR"/>
    <property type="match status" value="1"/>
</dbReference>
<feature type="transmembrane region" description="Helical" evidence="10">
    <location>
        <begin position="287"/>
        <end position="307"/>
    </location>
</feature>
<dbReference type="EMBL" id="JASAOG010000246">
    <property type="protein sequence ID" value="KAK0042259.1"/>
    <property type="molecule type" value="Genomic_DNA"/>
</dbReference>
<dbReference type="GO" id="GO:0004930">
    <property type="term" value="F:G protein-coupled receptor activity"/>
    <property type="evidence" value="ECO:0007669"/>
    <property type="project" value="UniProtKB-KW"/>
</dbReference>
<evidence type="ECO:0000256" key="10">
    <source>
        <dbReference type="SAM" id="Phobius"/>
    </source>
</evidence>
<organism evidence="12 13">
    <name type="scientific">Biomphalaria pfeifferi</name>
    <name type="common">Bloodfluke planorb</name>
    <name type="synonym">Freshwater snail</name>
    <dbReference type="NCBI Taxonomy" id="112525"/>
    <lineage>
        <taxon>Eukaryota</taxon>
        <taxon>Metazoa</taxon>
        <taxon>Spiralia</taxon>
        <taxon>Lophotrochozoa</taxon>
        <taxon>Mollusca</taxon>
        <taxon>Gastropoda</taxon>
        <taxon>Heterobranchia</taxon>
        <taxon>Euthyneura</taxon>
        <taxon>Panpulmonata</taxon>
        <taxon>Hygrophila</taxon>
        <taxon>Lymnaeoidea</taxon>
        <taxon>Planorbidae</taxon>
        <taxon>Biomphalaria</taxon>
    </lineage>
</organism>
<sequence>MGLSPEEEEIKQLHGVGKTFLLVTSLVFATFGIPGNILAALAVRHRKLRDTDLTMYWVSLCLFNTLSIAIYFIRHFTSSIVGTDVKDVAYYLCGIWILLCHLSFSIVSWHHVALVVNRTLYFTLELKDLQRKWLPHYTVTTICLFCGVYNVFITNFGVTHTFSERPDDGQEENAQNREGEMKYEHFVTCELGPSKKWAFLIFFFNALLPAGAVVVLNLYLMHLKSHPTNLVIKRNGPSSTSMRRTLMKIIVIYNFMFVVSIFPFYIINMTVNRTLPATSTVKESKALLALHTSQALILANQAAPLYLSCAYSQRFRKECFQFLLPVLIKFNPELEQYRIAANYTKEDSEGSFITKTSFVESDLAQCLKKKYQTPVQEDNGKPTENDLDFIRSSTSV</sequence>
<keyword evidence="6 10" id="KW-0472">Membrane</keyword>
<keyword evidence="13" id="KW-1185">Reference proteome</keyword>
<evidence type="ECO:0000313" key="12">
    <source>
        <dbReference type="EMBL" id="KAK0042259.1"/>
    </source>
</evidence>
<evidence type="ECO:0000256" key="3">
    <source>
        <dbReference type="ARBA" id="ARBA00022692"/>
    </source>
</evidence>
<evidence type="ECO:0000259" key="11">
    <source>
        <dbReference type="PROSITE" id="PS50262"/>
    </source>
</evidence>
<comment type="subcellular location">
    <subcellularLocation>
        <location evidence="1">Cell membrane</location>
        <topology evidence="1">Multi-pass membrane protein</topology>
    </subcellularLocation>
</comment>
<feature type="transmembrane region" description="Helical" evidence="10">
    <location>
        <begin position="88"/>
        <end position="116"/>
    </location>
</feature>
<gene>
    <name evidence="12" type="ORF">Bpfe_028314</name>
</gene>
<keyword evidence="2" id="KW-1003">Cell membrane</keyword>
<name>A0AAD8EXE5_BIOPF</name>
<dbReference type="InterPro" id="IPR050569">
    <property type="entry name" value="TAAR"/>
</dbReference>
<evidence type="ECO:0000256" key="7">
    <source>
        <dbReference type="ARBA" id="ARBA00023170"/>
    </source>
</evidence>
<protein>
    <submittedName>
        <fullName evidence="12">Type-1 angiotensin II receptor B</fullName>
    </submittedName>
</protein>
<evidence type="ECO:0000256" key="9">
    <source>
        <dbReference type="SAM" id="MobiDB-lite"/>
    </source>
</evidence>
<keyword evidence="8" id="KW-0807">Transducer</keyword>
<dbReference type="Proteomes" id="UP001233172">
    <property type="component" value="Unassembled WGS sequence"/>
</dbReference>
<feature type="transmembrane region" description="Helical" evidence="10">
    <location>
        <begin position="197"/>
        <end position="220"/>
    </location>
</feature>
<feature type="transmembrane region" description="Helical" evidence="10">
    <location>
        <begin position="249"/>
        <end position="267"/>
    </location>
</feature>
<feature type="region of interest" description="Disordered" evidence="9">
    <location>
        <begin position="375"/>
        <end position="396"/>
    </location>
</feature>
<reference evidence="12" key="2">
    <citation type="submission" date="2023-04" db="EMBL/GenBank/DDBJ databases">
        <authorList>
            <person name="Bu L."/>
            <person name="Lu L."/>
            <person name="Laidemitt M.R."/>
            <person name="Zhang S.M."/>
            <person name="Mutuku M."/>
            <person name="Mkoji G."/>
            <person name="Steinauer M."/>
            <person name="Loker E.S."/>
        </authorList>
    </citation>
    <scope>NUCLEOTIDE SEQUENCE</scope>
    <source>
        <strain evidence="12">KasaAsao</strain>
        <tissue evidence="12">Whole Snail</tissue>
    </source>
</reference>
<evidence type="ECO:0000256" key="4">
    <source>
        <dbReference type="ARBA" id="ARBA00022989"/>
    </source>
</evidence>
<evidence type="ECO:0000256" key="2">
    <source>
        <dbReference type="ARBA" id="ARBA00022475"/>
    </source>
</evidence>
<keyword evidence="7 12" id="KW-0675">Receptor</keyword>
<dbReference type="SUPFAM" id="SSF81321">
    <property type="entry name" value="Family A G protein-coupled receptor-like"/>
    <property type="match status" value="1"/>
</dbReference>
<dbReference type="Gene3D" id="1.20.1070.10">
    <property type="entry name" value="Rhodopsin 7-helix transmembrane proteins"/>
    <property type="match status" value="1"/>
</dbReference>
<feature type="transmembrane region" description="Helical" evidence="10">
    <location>
        <begin position="20"/>
        <end position="43"/>
    </location>
</feature>
<keyword evidence="4 10" id="KW-1133">Transmembrane helix</keyword>
<reference evidence="12" key="1">
    <citation type="journal article" date="2023" name="PLoS Negl. Trop. Dis.">
        <title>A genome sequence for Biomphalaria pfeifferi, the major vector snail for the human-infecting parasite Schistosoma mansoni.</title>
        <authorList>
            <person name="Bu L."/>
            <person name="Lu L."/>
            <person name="Laidemitt M.R."/>
            <person name="Zhang S.M."/>
            <person name="Mutuku M."/>
            <person name="Mkoji G."/>
            <person name="Steinauer M."/>
            <person name="Loker E.S."/>
        </authorList>
    </citation>
    <scope>NUCLEOTIDE SEQUENCE</scope>
    <source>
        <strain evidence="12">KasaAsao</strain>
    </source>
</reference>
<dbReference type="PROSITE" id="PS50262">
    <property type="entry name" value="G_PROTEIN_RECEP_F1_2"/>
    <property type="match status" value="1"/>
</dbReference>
<dbReference type="GO" id="GO:0005886">
    <property type="term" value="C:plasma membrane"/>
    <property type="evidence" value="ECO:0007669"/>
    <property type="project" value="UniProtKB-SubCell"/>
</dbReference>
<accession>A0AAD8EXE5</accession>
<evidence type="ECO:0000256" key="8">
    <source>
        <dbReference type="ARBA" id="ARBA00023224"/>
    </source>
</evidence>
<evidence type="ECO:0000256" key="5">
    <source>
        <dbReference type="ARBA" id="ARBA00023040"/>
    </source>
</evidence>
<evidence type="ECO:0000256" key="6">
    <source>
        <dbReference type="ARBA" id="ARBA00023136"/>
    </source>
</evidence>
<keyword evidence="5" id="KW-0297">G-protein coupled receptor</keyword>
<dbReference type="InterPro" id="IPR017452">
    <property type="entry name" value="GPCR_Rhodpsn_7TM"/>
</dbReference>
<keyword evidence="3 10" id="KW-0812">Transmembrane</keyword>
<feature type="transmembrane region" description="Helical" evidence="10">
    <location>
        <begin position="55"/>
        <end position="76"/>
    </location>
</feature>
<dbReference type="AlphaFoldDB" id="A0AAD8EXE5"/>
<feature type="transmembrane region" description="Helical" evidence="10">
    <location>
        <begin position="137"/>
        <end position="158"/>
    </location>
</feature>
<evidence type="ECO:0000313" key="13">
    <source>
        <dbReference type="Proteomes" id="UP001233172"/>
    </source>
</evidence>
<feature type="domain" description="G-protein coupled receptors family 1 profile" evidence="11">
    <location>
        <begin position="35"/>
        <end position="307"/>
    </location>
</feature>
<comment type="caution">
    <text evidence="12">The sequence shown here is derived from an EMBL/GenBank/DDBJ whole genome shotgun (WGS) entry which is preliminary data.</text>
</comment>